<protein>
    <submittedName>
        <fullName evidence="1">Uncharacterized protein</fullName>
    </submittedName>
</protein>
<feature type="non-terminal residue" evidence="1">
    <location>
        <position position="53"/>
    </location>
</feature>
<evidence type="ECO:0000313" key="2">
    <source>
        <dbReference type="Proteomes" id="UP000824469"/>
    </source>
</evidence>
<keyword evidence="2" id="KW-1185">Reference proteome</keyword>
<reference evidence="1 2" key="1">
    <citation type="journal article" date="2021" name="Nat. Plants">
        <title>The Taxus genome provides insights into paclitaxel biosynthesis.</title>
        <authorList>
            <person name="Xiong X."/>
            <person name="Gou J."/>
            <person name="Liao Q."/>
            <person name="Li Y."/>
            <person name="Zhou Q."/>
            <person name="Bi G."/>
            <person name="Li C."/>
            <person name="Du R."/>
            <person name="Wang X."/>
            <person name="Sun T."/>
            <person name="Guo L."/>
            <person name="Liang H."/>
            <person name="Lu P."/>
            <person name="Wu Y."/>
            <person name="Zhang Z."/>
            <person name="Ro D.K."/>
            <person name="Shang Y."/>
            <person name="Huang S."/>
            <person name="Yan J."/>
        </authorList>
    </citation>
    <scope>NUCLEOTIDE SEQUENCE [LARGE SCALE GENOMIC DNA]</scope>
    <source>
        <strain evidence="1">Ta-2019</strain>
    </source>
</reference>
<comment type="caution">
    <text evidence="1">The sequence shown here is derived from an EMBL/GenBank/DDBJ whole genome shotgun (WGS) entry which is preliminary data.</text>
</comment>
<feature type="non-terminal residue" evidence="1">
    <location>
        <position position="1"/>
    </location>
</feature>
<gene>
    <name evidence="1" type="ORF">KI387_036673</name>
</gene>
<sequence>VTVITTQANPQKYNEVSKISNNKRTQVPTYEAPHKALLEVARAPPLVGQAYTP</sequence>
<organism evidence="1 2">
    <name type="scientific">Taxus chinensis</name>
    <name type="common">Chinese yew</name>
    <name type="synonym">Taxus wallichiana var. chinensis</name>
    <dbReference type="NCBI Taxonomy" id="29808"/>
    <lineage>
        <taxon>Eukaryota</taxon>
        <taxon>Viridiplantae</taxon>
        <taxon>Streptophyta</taxon>
        <taxon>Embryophyta</taxon>
        <taxon>Tracheophyta</taxon>
        <taxon>Spermatophyta</taxon>
        <taxon>Pinopsida</taxon>
        <taxon>Pinidae</taxon>
        <taxon>Conifers II</taxon>
        <taxon>Cupressales</taxon>
        <taxon>Taxaceae</taxon>
        <taxon>Taxus</taxon>
    </lineage>
</organism>
<accession>A0AA38FQ41</accession>
<evidence type="ECO:0000313" key="1">
    <source>
        <dbReference type="EMBL" id="KAH9308762.1"/>
    </source>
</evidence>
<dbReference type="Proteomes" id="UP000824469">
    <property type="component" value="Unassembled WGS sequence"/>
</dbReference>
<dbReference type="AlphaFoldDB" id="A0AA38FQ41"/>
<name>A0AA38FQ41_TAXCH</name>
<dbReference type="EMBL" id="JAHRHJ020000007">
    <property type="protein sequence ID" value="KAH9308762.1"/>
    <property type="molecule type" value="Genomic_DNA"/>
</dbReference>
<proteinExistence type="predicted"/>